<evidence type="ECO:0008006" key="3">
    <source>
        <dbReference type="Google" id="ProtNLM"/>
    </source>
</evidence>
<protein>
    <recommendedName>
        <fullName evidence="3">Lipoprotein</fullName>
    </recommendedName>
</protein>
<dbReference type="EMBL" id="QNUL01000012">
    <property type="protein sequence ID" value="REA60096.1"/>
    <property type="molecule type" value="Genomic_DNA"/>
</dbReference>
<proteinExistence type="predicted"/>
<dbReference type="OrthoDB" id="283474at2"/>
<keyword evidence="2" id="KW-1185">Reference proteome</keyword>
<evidence type="ECO:0000313" key="1">
    <source>
        <dbReference type="EMBL" id="REA60096.1"/>
    </source>
</evidence>
<sequence>MIRNKWSVMIYLITTTILMSCNNESVVDIYYNKIYVDSLPGKTLLEVKVFNKSNKKLFILNTSSVKKVDFNVPCNSKLLGEFAKVSYQINNNCMTREDMLLFSYIQMNPNEDVNSNQLKKKISNTPISGDNLITTFYNNMYGYIRDKPMPPFTFIESNSSSNLYFVINDNLTKQDKGLYEISWFSQQEINKIIDPGRGKPSLKNSLRGKNINGFQFYEGPFNAHTYNIVL</sequence>
<dbReference type="AlphaFoldDB" id="A0A3D8Y9F0"/>
<reference evidence="1 2" key="1">
    <citation type="submission" date="2018-07" db="EMBL/GenBank/DDBJ databases">
        <title>Dyadobacter roseus sp. nov., isolated from rose rhizosphere soil.</title>
        <authorList>
            <person name="Chen L."/>
        </authorList>
    </citation>
    <scope>NUCLEOTIDE SEQUENCE [LARGE SCALE GENOMIC DNA]</scope>
    <source>
        <strain evidence="1 2">RS19</strain>
    </source>
</reference>
<dbReference type="Proteomes" id="UP000256373">
    <property type="component" value="Unassembled WGS sequence"/>
</dbReference>
<comment type="caution">
    <text evidence="1">The sequence shown here is derived from an EMBL/GenBank/DDBJ whole genome shotgun (WGS) entry which is preliminary data.</text>
</comment>
<dbReference type="RefSeq" id="WP_115831841.1">
    <property type="nucleotide sequence ID" value="NZ_QNUL01000012.1"/>
</dbReference>
<name>A0A3D8Y9F0_9BACT</name>
<accession>A0A3D8Y9F0</accession>
<evidence type="ECO:0000313" key="2">
    <source>
        <dbReference type="Proteomes" id="UP000256373"/>
    </source>
</evidence>
<dbReference type="PROSITE" id="PS51257">
    <property type="entry name" value="PROKAR_LIPOPROTEIN"/>
    <property type="match status" value="1"/>
</dbReference>
<gene>
    <name evidence="1" type="ORF">DSL64_15560</name>
</gene>
<organism evidence="1 2">
    <name type="scientific">Dyadobacter luteus</name>
    <dbReference type="NCBI Taxonomy" id="2259619"/>
    <lineage>
        <taxon>Bacteria</taxon>
        <taxon>Pseudomonadati</taxon>
        <taxon>Bacteroidota</taxon>
        <taxon>Cytophagia</taxon>
        <taxon>Cytophagales</taxon>
        <taxon>Spirosomataceae</taxon>
        <taxon>Dyadobacter</taxon>
    </lineage>
</organism>